<evidence type="ECO:0000256" key="10">
    <source>
        <dbReference type="SAM" id="Phobius"/>
    </source>
</evidence>
<dbReference type="InterPro" id="IPR013597">
    <property type="entry name" value="Mat_intron_G2"/>
</dbReference>
<dbReference type="CDD" id="cd01651">
    <property type="entry name" value="RT_G2_intron"/>
    <property type="match status" value="1"/>
</dbReference>
<keyword evidence="10" id="KW-0812">Transmembrane</keyword>
<dbReference type="EMBL" id="CP002801">
    <property type="protein sequence ID" value="AEH09519.1"/>
    <property type="molecule type" value="Genomic_DNA"/>
</dbReference>
<evidence type="ECO:0000256" key="9">
    <source>
        <dbReference type="ARBA" id="ARBA00048173"/>
    </source>
</evidence>
<dbReference type="PANTHER" id="PTHR34047">
    <property type="entry name" value="NUCLEAR INTRON MATURASE 1, MITOCHONDRIAL-RELATED"/>
    <property type="match status" value="1"/>
</dbReference>
<evidence type="ECO:0000313" key="14">
    <source>
        <dbReference type="EMBL" id="AEH09828.1"/>
    </source>
</evidence>
<dbReference type="KEGG" id="fsy:FsymDg_2454"/>
<keyword evidence="10" id="KW-0472">Membrane</keyword>
<proteinExistence type="inferred from homology"/>
<keyword evidence="4" id="KW-0479">Metal-binding</keyword>
<dbReference type="EMBL" id="CP002801">
    <property type="protein sequence ID" value="AEH09828.1"/>
    <property type="molecule type" value="Genomic_DNA"/>
</dbReference>
<evidence type="ECO:0000256" key="4">
    <source>
        <dbReference type="ARBA" id="ARBA00022723"/>
    </source>
</evidence>
<dbReference type="PROSITE" id="PS50878">
    <property type="entry name" value="RT_POL"/>
    <property type="match status" value="1"/>
</dbReference>
<evidence type="ECO:0000256" key="2">
    <source>
        <dbReference type="ARBA" id="ARBA00022679"/>
    </source>
</evidence>
<dbReference type="Pfam" id="PF00078">
    <property type="entry name" value="RVT_1"/>
    <property type="match status" value="1"/>
</dbReference>
<dbReference type="PANTHER" id="PTHR34047:SF3">
    <property type="entry name" value="BLR2052 PROTEIN"/>
    <property type="match status" value="1"/>
</dbReference>
<dbReference type="eggNOG" id="COG3344">
    <property type="taxonomic scope" value="Bacteria"/>
</dbReference>
<dbReference type="KEGG" id="fsy:FsymDg_0103"/>
<dbReference type="HOGENOM" id="CLU_013584_2_0_11"/>
<feature type="domain" description="Reverse transcriptase" evidence="11">
    <location>
        <begin position="53"/>
        <end position="292"/>
    </location>
</feature>
<dbReference type="InterPro" id="IPR000477">
    <property type="entry name" value="RT_dom"/>
</dbReference>
<dbReference type="KEGG" id="fsy:FsymDg_2100"/>
<dbReference type="EMBL" id="CP002801">
    <property type="protein sequence ID" value="AEH07685.1"/>
    <property type="molecule type" value="Genomic_DNA"/>
</dbReference>
<dbReference type="InterPro" id="IPR030931">
    <property type="entry name" value="Group_II_RT_mat"/>
</dbReference>
<dbReference type="RefSeq" id="WP_013871682.1">
    <property type="nucleotide sequence ID" value="NC_015656.1"/>
</dbReference>
<gene>
    <name evidence="12" type="ordered locus">FsymDg_0103</name>
    <name evidence="13" type="ordered locus">FsymDg_2100</name>
    <name evidence="14" type="ordered locus">FsymDg_2454</name>
</gene>
<feature type="transmembrane region" description="Helical" evidence="10">
    <location>
        <begin position="335"/>
        <end position="356"/>
    </location>
</feature>
<dbReference type="InterPro" id="IPR043502">
    <property type="entry name" value="DNA/RNA_pol_sf"/>
</dbReference>
<reference evidence="13 15" key="2">
    <citation type="submission" date="2011-05" db="EMBL/GenBank/DDBJ databases">
        <title>Complete sequence of chromosome of Frankia symbiont of Datisca glomerata.</title>
        <authorList>
            <consortium name="US DOE Joint Genome Institute"/>
            <person name="Lucas S."/>
            <person name="Han J."/>
            <person name="Lapidus A."/>
            <person name="Cheng J.-F."/>
            <person name="Goodwin L."/>
            <person name="Pitluck S."/>
            <person name="Peters L."/>
            <person name="Mikhailova N."/>
            <person name="Chertkov O."/>
            <person name="Teshima H."/>
            <person name="Han C."/>
            <person name="Tapia R."/>
            <person name="Land M."/>
            <person name="Hauser L."/>
            <person name="Kyrpides N."/>
            <person name="Ivanova N."/>
            <person name="Pagani I."/>
            <person name="Berry A."/>
            <person name="Pawlowski K."/>
            <person name="Persson T."/>
            <person name="Vanden Heuvel B."/>
            <person name="Benson D."/>
            <person name="Woyke T."/>
        </authorList>
    </citation>
    <scope>NUCLEOTIDE SEQUENCE [LARGE SCALE GENOMIC DNA]</scope>
    <source>
        <strain evidence="15">4085684</strain>
        <strain evidence="13">Dg1</strain>
    </source>
</reference>
<evidence type="ECO:0000259" key="11">
    <source>
        <dbReference type="PROSITE" id="PS50878"/>
    </source>
</evidence>
<name>F8B4C1_9ACTN</name>
<dbReference type="EC" id="2.7.7.49" evidence="1"/>
<evidence type="ECO:0000313" key="15">
    <source>
        <dbReference type="Proteomes" id="UP000001549"/>
    </source>
</evidence>
<evidence type="ECO:0000313" key="13">
    <source>
        <dbReference type="EMBL" id="AEH09519.1"/>
    </source>
</evidence>
<keyword evidence="7" id="KW-0051">Antiviral defense</keyword>
<dbReference type="Proteomes" id="UP000001549">
    <property type="component" value="Chromosome"/>
</dbReference>
<keyword evidence="15" id="KW-1185">Reference proteome</keyword>
<keyword evidence="3" id="KW-0548">Nucleotidyltransferase</keyword>
<dbReference type="GO" id="GO:0003964">
    <property type="term" value="F:RNA-directed DNA polymerase activity"/>
    <property type="evidence" value="ECO:0007669"/>
    <property type="project" value="UniProtKB-KW"/>
</dbReference>
<dbReference type="AlphaFoldDB" id="F8B4C1"/>
<dbReference type="SUPFAM" id="SSF56672">
    <property type="entry name" value="DNA/RNA polymerases"/>
    <property type="match status" value="1"/>
</dbReference>
<keyword evidence="6 13" id="KW-0695">RNA-directed DNA polymerase</keyword>
<evidence type="ECO:0000256" key="8">
    <source>
        <dbReference type="ARBA" id="ARBA00034120"/>
    </source>
</evidence>
<comment type="similarity">
    <text evidence="8">Belongs to the bacterial reverse transcriptase family.</text>
</comment>
<evidence type="ECO:0000256" key="1">
    <source>
        <dbReference type="ARBA" id="ARBA00012493"/>
    </source>
</evidence>
<evidence type="ECO:0000313" key="12">
    <source>
        <dbReference type="EMBL" id="AEH07685.1"/>
    </source>
</evidence>
<keyword evidence="5" id="KW-0460">Magnesium</keyword>
<reference evidence="13" key="1">
    <citation type="journal article" date="2011" name="J. Bacteriol.">
        <title>Genome sequence of 'Candidatus Frankia datiscae' Dg1, the uncultured microsymbiont from nitrogen-fixing root nodules of the dicot Datisca glomerata.</title>
        <authorList>
            <person name="Persson T."/>
            <person name="Benson D.R."/>
            <person name="Normand P."/>
            <person name="Vanden Heuvel B."/>
            <person name="Pujic P."/>
            <person name="Chertkov O."/>
            <person name="Teshima H."/>
            <person name="Bruce D.C."/>
            <person name="Detter C."/>
            <person name="Tapia R."/>
            <person name="Han S."/>
            <person name="Han J."/>
            <person name="Woyke T."/>
            <person name="Pitluck S."/>
            <person name="Pennacchio L."/>
            <person name="Nolan M."/>
            <person name="Ivanova N."/>
            <person name="Pati A."/>
            <person name="Land M.L."/>
            <person name="Pawlowski K."/>
            <person name="Berry A.M."/>
        </authorList>
    </citation>
    <scope>NUCLEOTIDE SEQUENCE</scope>
    <source>
        <strain evidence="13">Dg1</strain>
    </source>
</reference>
<accession>F8B4C1</accession>
<sequence length="425" mass="48553">MGETRPAGKSFDIPKTLIWEAYLKVNGNKGAAGVDGQSLAEFEQDLRNNLFKLWNRMSSGSYFPEPVKAVSIPKPDGGTRILGVPTIADRIAQTAVAMILEPDVDPVFHADSYGYRPGKSALDAVEVCKQRCWRHPWVVDLDIQGFFDNVPHAQIIAAVEKHANLTWVVLYVKRWLVAPVQHPDGSRVTPIKGTPQGSAISPLLSNLFLHYALDYWLARRFPVVRFERYCDDIILHCYSQRQAKYIRDVVEKRLLEFWLRCHPDKTRIVYCKQDGRDEEHPVTSFTFLGFDFHRAPIRRRDGVLMCGFVPLVGRAALKSMARVIRQWKLGRRTSLGFRGLAAMVNPIVAGWIGYYGRFYKSRLMHFLSQRINPFLVKWAMRKYKRLRRAKGRARRKLAEIASAFPAMFAHWKHGAMPTGSTVGAR</sequence>
<dbReference type="InterPro" id="IPR000123">
    <property type="entry name" value="Reverse_transcriptase_msDNA"/>
</dbReference>
<evidence type="ECO:0000256" key="5">
    <source>
        <dbReference type="ARBA" id="ARBA00022842"/>
    </source>
</evidence>
<dbReference type="InterPro" id="IPR051083">
    <property type="entry name" value="GrpII_Intron_Splice-Mob/Def"/>
</dbReference>
<protein>
    <recommendedName>
        <fullName evidence="1">RNA-directed DNA polymerase</fullName>
        <ecNumber evidence="1">2.7.7.49</ecNumber>
    </recommendedName>
</protein>
<evidence type="ECO:0000256" key="6">
    <source>
        <dbReference type="ARBA" id="ARBA00022918"/>
    </source>
</evidence>
<keyword evidence="2" id="KW-0808">Transferase</keyword>
<dbReference type="PRINTS" id="PR00866">
    <property type="entry name" value="RNADNAPOLMS"/>
</dbReference>
<dbReference type="Pfam" id="PF08388">
    <property type="entry name" value="GIIM"/>
    <property type="match status" value="1"/>
</dbReference>
<dbReference type="GO" id="GO:0046872">
    <property type="term" value="F:metal ion binding"/>
    <property type="evidence" value="ECO:0007669"/>
    <property type="project" value="UniProtKB-KW"/>
</dbReference>
<dbReference type="GO" id="GO:0051607">
    <property type="term" value="P:defense response to virus"/>
    <property type="evidence" value="ECO:0007669"/>
    <property type="project" value="UniProtKB-KW"/>
</dbReference>
<evidence type="ECO:0000256" key="3">
    <source>
        <dbReference type="ARBA" id="ARBA00022695"/>
    </source>
</evidence>
<evidence type="ECO:0000256" key="7">
    <source>
        <dbReference type="ARBA" id="ARBA00023118"/>
    </source>
</evidence>
<keyword evidence="10" id="KW-1133">Transmembrane helix</keyword>
<comment type="catalytic activity">
    <reaction evidence="9">
        <text>DNA(n) + a 2'-deoxyribonucleoside 5'-triphosphate = DNA(n+1) + diphosphate</text>
        <dbReference type="Rhea" id="RHEA:22508"/>
        <dbReference type="Rhea" id="RHEA-COMP:17339"/>
        <dbReference type="Rhea" id="RHEA-COMP:17340"/>
        <dbReference type="ChEBI" id="CHEBI:33019"/>
        <dbReference type="ChEBI" id="CHEBI:61560"/>
        <dbReference type="ChEBI" id="CHEBI:173112"/>
        <dbReference type="EC" id="2.7.7.49"/>
    </reaction>
</comment>
<dbReference type="GO" id="GO:0003723">
    <property type="term" value="F:RNA binding"/>
    <property type="evidence" value="ECO:0007669"/>
    <property type="project" value="InterPro"/>
</dbReference>
<organism evidence="13 15">
    <name type="scientific">Candidatus Protofrankia datiscae</name>
    <dbReference type="NCBI Taxonomy" id="2716812"/>
    <lineage>
        <taxon>Bacteria</taxon>
        <taxon>Bacillati</taxon>
        <taxon>Actinomycetota</taxon>
        <taxon>Actinomycetes</taxon>
        <taxon>Frankiales</taxon>
        <taxon>Frankiaceae</taxon>
        <taxon>Protofrankia</taxon>
    </lineage>
</organism>
<dbReference type="NCBIfam" id="TIGR04416">
    <property type="entry name" value="group_II_RT_mat"/>
    <property type="match status" value="1"/>
</dbReference>